<proteinExistence type="predicted"/>
<keyword evidence="2" id="KW-1133">Transmembrane helix</keyword>
<evidence type="ECO:0000313" key="3">
    <source>
        <dbReference type="EMBL" id="QQP86213.1"/>
    </source>
</evidence>
<gene>
    <name evidence="3" type="ORF">JHT90_02930</name>
</gene>
<dbReference type="KEGG" id="eaz:JHT90_02930"/>
<dbReference type="EMBL" id="CP067393">
    <property type="protein sequence ID" value="QQP86213.1"/>
    <property type="molecule type" value="Genomic_DNA"/>
</dbReference>
<name>A0A974NGN3_9GAMM</name>
<feature type="coiled-coil region" evidence="1">
    <location>
        <begin position="56"/>
        <end position="104"/>
    </location>
</feature>
<keyword evidence="1" id="KW-0175">Coiled coil</keyword>
<dbReference type="AlphaFoldDB" id="A0A974NGN3"/>
<dbReference type="RefSeq" id="WP_201093880.1">
    <property type="nucleotide sequence ID" value="NZ_CP067393.1"/>
</dbReference>
<accession>A0A974NGN3</accession>
<keyword evidence="2" id="KW-0472">Membrane</keyword>
<dbReference type="Pfam" id="PF20567">
    <property type="entry name" value="DUF6776"/>
    <property type="match status" value="1"/>
</dbReference>
<dbReference type="Proteomes" id="UP000595278">
    <property type="component" value="Chromosome"/>
</dbReference>
<evidence type="ECO:0000256" key="2">
    <source>
        <dbReference type="SAM" id="Phobius"/>
    </source>
</evidence>
<protein>
    <submittedName>
        <fullName evidence="3">Uncharacterized protein</fullName>
    </submittedName>
</protein>
<organism evidence="3 4">
    <name type="scientific">Entomomonas asaccharolytica</name>
    <dbReference type="NCBI Taxonomy" id="2785331"/>
    <lineage>
        <taxon>Bacteria</taxon>
        <taxon>Pseudomonadati</taxon>
        <taxon>Pseudomonadota</taxon>
        <taxon>Gammaproteobacteria</taxon>
        <taxon>Pseudomonadales</taxon>
        <taxon>Pseudomonadaceae</taxon>
        <taxon>Entomomonas</taxon>
    </lineage>
</organism>
<evidence type="ECO:0000256" key="1">
    <source>
        <dbReference type="SAM" id="Coils"/>
    </source>
</evidence>
<keyword evidence="4" id="KW-1185">Reference proteome</keyword>
<keyword evidence="2" id="KW-0812">Transmembrane</keyword>
<reference evidence="3 4" key="1">
    <citation type="submission" date="2021-01" db="EMBL/GenBank/DDBJ databases">
        <title>Entomomonas sp. F2A isolated from a house cricket (Acheta domesticus).</title>
        <authorList>
            <person name="Spergser J."/>
            <person name="Busse H.-J."/>
        </authorList>
    </citation>
    <scope>NUCLEOTIDE SEQUENCE [LARGE SCALE GENOMIC DNA]</scope>
    <source>
        <strain evidence="3 4">F2A</strain>
    </source>
</reference>
<sequence>MNNNTTPSNPNQLWFGLQLSTIIIVILLIIIASYYTGKLVANNASNTANSDSLKQYKLLEVQLNSTKTRLSMAENTNKINAQTLEQTRQTILQLEQQIYQQQKDIISYKAIISKQKITNPLVFRDLIIQATEQPQTFRYKLILTRLDQANILLKGSLHIDIIGTTNNQPHTISLAAVTTATDHKKDNIPFSFRYMAMIPDTNEFGEMTLPEDFIPKTIKITAYLTDETKPTSHTFGWTVQPLPIKDVEPPNS</sequence>
<dbReference type="InterPro" id="IPR046703">
    <property type="entry name" value="DUF6776"/>
</dbReference>
<feature type="transmembrane region" description="Helical" evidence="2">
    <location>
        <begin position="12"/>
        <end position="35"/>
    </location>
</feature>
<evidence type="ECO:0000313" key="4">
    <source>
        <dbReference type="Proteomes" id="UP000595278"/>
    </source>
</evidence>